<sequence>MKNWNELDNSTLFSKIFTYPVEIGKISLFSLRIENDQSCINLNFDISEFPDNLPEKWKNKGYTMCRVGIICNDIEHLKILNIPKHEELIVKINVDDNYHTFEAISENASIKFNAKSIKLSGPNVYMNAASNHHFKTTIITTHEN</sequence>
<comment type="caution">
    <text evidence="1">The sequence shown here is derived from an EMBL/GenBank/DDBJ whole genome shotgun (WGS) entry which is preliminary data.</text>
</comment>
<organism evidence="1 2">
    <name type="scientific">Pseudomonas pergaminensis</name>
    <dbReference type="NCBI Taxonomy" id="2853159"/>
    <lineage>
        <taxon>Bacteria</taxon>
        <taxon>Pseudomonadati</taxon>
        <taxon>Pseudomonadota</taxon>
        <taxon>Gammaproteobacteria</taxon>
        <taxon>Pseudomonadales</taxon>
        <taxon>Pseudomonadaceae</taxon>
        <taxon>Pseudomonas</taxon>
    </lineage>
</organism>
<dbReference type="Proteomes" id="UP001623008">
    <property type="component" value="Unassembled WGS sequence"/>
</dbReference>
<evidence type="ECO:0000313" key="1">
    <source>
        <dbReference type="EMBL" id="MFK9004412.1"/>
    </source>
</evidence>
<name>A0ABW8R075_9PSED</name>
<gene>
    <name evidence="1" type="ORF">ACJEBJ_09775</name>
</gene>
<accession>A0ABW8R075</accession>
<dbReference type="EMBL" id="JBJHQF010000011">
    <property type="protein sequence ID" value="MFK9004412.1"/>
    <property type="molecule type" value="Genomic_DNA"/>
</dbReference>
<dbReference type="Pfam" id="PF15594">
    <property type="entry name" value="Imm50"/>
    <property type="match status" value="1"/>
</dbReference>
<dbReference type="RefSeq" id="WP_406597369.1">
    <property type="nucleotide sequence ID" value="NZ_JBJHQF010000011.1"/>
</dbReference>
<keyword evidence="2" id="KW-1185">Reference proteome</keyword>
<protein>
    <submittedName>
        <fullName evidence="1">Imm50 family immunity protein</fullName>
    </submittedName>
</protein>
<proteinExistence type="predicted"/>
<reference evidence="1 2" key="1">
    <citation type="submission" date="2024-11" db="EMBL/GenBank/DDBJ databases">
        <authorList>
            <person name="Lucas J.A."/>
        </authorList>
    </citation>
    <scope>NUCLEOTIDE SEQUENCE [LARGE SCALE GENOMIC DNA]</scope>
    <source>
        <strain evidence="1 2">Z 7.15</strain>
    </source>
</reference>
<dbReference type="InterPro" id="IPR028957">
    <property type="entry name" value="Imm50"/>
</dbReference>
<evidence type="ECO:0000313" key="2">
    <source>
        <dbReference type="Proteomes" id="UP001623008"/>
    </source>
</evidence>